<dbReference type="Pfam" id="PF00583">
    <property type="entry name" value="Acetyltransf_1"/>
    <property type="match status" value="1"/>
</dbReference>
<dbReference type="PROSITE" id="PS51186">
    <property type="entry name" value="GNAT"/>
    <property type="match status" value="1"/>
</dbReference>
<dbReference type="AlphaFoldDB" id="A0A641AQR2"/>
<proteinExistence type="predicted"/>
<dbReference type="EMBL" id="SDPP02000002">
    <property type="protein sequence ID" value="KAA1378737.1"/>
    <property type="molecule type" value="Genomic_DNA"/>
</dbReference>
<dbReference type="InterPro" id="IPR000182">
    <property type="entry name" value="GNAT_dom"/>
</dbReference>
<dbReference type="Gene3D" id="3.40.630.30">
    <property type="match status" value="1"/>
</dbReference>
<evidence type="ECO:0000313" key="2">
    <source>
        <dbReference type="EMBL" id="KAA1378737.1"/>
    </source>
</evidence>
<name>A0A641AQR2_9ACTN</name>
<dbReference type="SUPFAM" id="SSF55729">
    <property type="entry name" value="Acyl-CoA N-acyltransferases (Nat)"/>
    <property type="match status" value="1"/>
</dbReference>
<sequence length="244" mass="26631">MVSLEVDGSTGSVDPVQRVVCHSSSATFVHEPRTRGSNGMSARPHIVLRDADREDAAALVALWTECLEASHDEGSEAFTQQSLWREPGVAEAASALELALSRPDKRIIVALIDGEIIGATVCDISTLTPITLTRILIVTEIQVSPRFRRRSVASTLLSAAASHGEDHNCEIVVAAIPVHSREPHRYLTKIGFNQIAVVRAIQASKLRSRLTTRATNSRDTGKLIAVRRTLRRRQGQPRSAKPRP</sequence>
<dbReference type="OrthoDB" id="3828793at2"/>
<evidence type="ECO:0000259" key="1">
    <source>
        <dbReference type="PROSITE" id="PS51186"/>
    </source>
</evidence>
<accession>A0A641AQR2</accession>
<comment type="caution">
    <text evidence="2">The sequence shown here is derived from an EMBL/GenBank/DDBJ whole genome shotgun (WGS) entry which is preliminary data.</text>
</comment>
<feature type="domain" description="N-acetyltransferase" evidence="1">
    <location>
        <begin position="46"/>
        <end position="213"/>
    </location>
</feature>
<organism evidence="2 3">
    <name type="scientific">Aeromicrobium fastidiosum</name>
    <dbReference type="NCBI Taxonomy" id="52699"/>
    <lineage>
        <taxon>Bacteria</taxon>
        <taxon>Bacillati</taxon>
        <taxon>Actinomycetota</taxon>
        <taxon>Actinomycetes</taxon>
        <taxon>Propionibacteriales</taxon>
        <taxon>Nocardioidaceae</taxon>
        <taxon>Aeromicrobium</taxon>
    </lineage>
</organism>
<dbReference type="Proteomes" id="UP001515100">
    <property type="component" value="Unassembled WGS sequence"/>
</dbReference>
<dbReference type="InterPro" id="IPR016181">
    <property type="entry name" value="Acyl_CoA_acyltransferase"/>
</dbReference>
<evidence type="ECO:0000313" key="3">
    <source>
        <dbReference type="Proteomes" id="UP001515100"/>
    </source>
</evidence>
<dbReference type="CDD" id="cd04301">
    <property type="entry name" value="NAT_SF"/>
    <property type="match status" value="1"/>
</dbReference>
<gene>
    <name evidence="2" type="ORF">ESP62_010415</name>
</gene>
<dbReference type="GO" id="GO:0016747">
    <property type="term" value="F:acyltransferase activity, transferring groups other than amino-acyl groups"/>
    <property type="evidence" value="ECO:0007669"/>
    <property type="project" value="InterPro"/>
</dbReference>
<reference evidence="2" key="1">
    <citation type="submission" date="2019-09" db="EMBL/GenBank/DDBJ databases">
        <authorList>
            <person name="Li J."/>
        </authorList>
    </citation>
    <scope>NUCLEOTIDE SEQUENCE [LARGE SCALE GENOMIC DNA]</scope>
    <source>
        <strain evidence="2">NRBC 14897</strain>
    </source>
</reference>
<protein>
    <submittedName>
        <fullName evidence="2">GNAT family N-acetyltransferase</fullName>
    </submittedName>
</protein>
<keyword evidence="3" id="KW-1185">Reference proteome</keyword>